<accession>A0A8S5SFQ9</accession>
<evidence type="ECO:0000313" key="1">
    <source>
        <dbReference type="EMBL" id="DAF49458.1"/>
    </source>
</evidence>
<protein>
    <submittedName>
        <fullName evidence="1">Uncharacterized protein</fullName>
    </submittedName>
</protein>
<sequence>MGSQPLCRASVGACDQGGCVKFLVIVTKRSCRCFSGIKKRCF</sequence>
<name>A0A8S5SFQ9_9CAUD</name>
<reference evidence="1" key="1">
    <citation type="journal article" date="2021" name="Proc. Natl. Acad. Sci. U.S.A.">
        <title>A Catalog of Tens of Thousands of Viruses from Human Metagenomes Reveals Hidden Associations with Chronic Diseases.</title>
        <authorList>
            <person name="Tisza M.J."/>
            <person name="Buck C.B."/>
        </authorList>
    </citation>
    <scope>NUCLEOTIDE SEQUENCE</scope>
    <source>
        <strain evidence="1">CtI8Q15</strain>
    </source>
</reference>
<dbReference type="EMBL" id="BK032582">
    <property type="protein sequence ID" value="DAF49458.1"/>
    <property type="molecule type" value="Genomic_DNA"/>
</dbReference>
<proteinExistence type="predicted"/>
<organism evidence="1">
    <name type="scientific">Siphoviridae sp. ctI8Q15</name>
    <dbReference type="NCBI Taxonomy" id="2827832"/>
    <lineage>
        <taxon>Viruses</taxon>
        <taxon>Duplodnaviria</taxon>
        <taxon>Heunggongvirae</taxon>
        <taxon>Uroviricota</taxon>
        <taxon>Caudoviricetes</taxon>
    </lineage>
</organism>